<evidence type="ECO:0000313" key="2">
    <source>
        <dbReference type="Proteomes" id="UP000010121"/>
    </source>
</evidence>
<dbReference type="GO" id="GO:0016811">
    <property type="term" value="F:hydrolase activity, acting on carbon-nitrogen (but not peptide) bonds, in linear amides"/>
    <property type="evidence" value="ECO:0007669"/>
    <property type="project" value="TreeGrafter"/>
</dbReference>
<proteinExistence type="predicted"/>
<dbReference type="PANTHER" id="PTHR12993:SF29">
    <property type="entry name" value="BLR3841 PROTEIN"/>
    <property type="match status" value="1"/>
</dbReference>
<dbReference type="Gene3D" id="3.40.50.10320">
    <property type="entry name" value="LmbE-like"/>
    <property type="match status" value="1"/>
</dbReference>
<comment type="caution">
    <text evidence="1">The sequence shown here is derived from an EMBL/GenBank/DDBJ whole genome shotgun (WGS) entry which is preliminary data.</text>
</comment>
<dbReference type="Pfam" id="PF02585">
    <property type="entry name" value="PIG-L"/>
    <property type="match status" value="1"/>
</dbReference>
<dbReference type="Proteomes" id="UP000010121">
    <property type="component" value="Unassembled WGS sequence"/>
</dbReference>
<gene>
    <name evidence="1" type="ORF">Rsw2DRAFT_2877</name>
</gene>
<accession>C8S499</accession>
<evidence type="ECO:0000313" key="1">
    <source>
        <dbReference type="EMBL" id="EEW24158.1"/>
    </source>
</evidence>
<reference evidence="1 2" key="1">
    <citation type="submission" date="2009-08" db="EMBL/GenBank/DDBJ databases">
        <title>The draft genome of Rhodobacter sp. SW2.</title>
        <authorList>
            <consortium name="US DOE Joint Genome Institute (JGI-PGF)"/>
            <person name="Lucas S."/>
            <person name="Copeland A."/>
            <person name="Lapidus A."/>
            <person name="Glavina del Rio T."/>
            <person name="Tice H."/>
            <person name="Bruce D."/>
            <person name="Goodwin L."/>
            <person name="Pitluck S."/>
            <person name="Larimer F."/>
            <person name="Land M.L."/>
            <person name="Hauser L."/>
            <person name="Emerson D."/>
        </authorList>
    </citation>
    <scope>NUCLEOTIDE SEQUENCE [LARGE SCALE GENOMIC DNA]</scope>
    <source>
        <strain evidence="1 2">SW2</strain>
    </source>
</reference>
<protein>
    <submittedName>
        <fullName evidence="1">LmbE family protein</fullName>
    </submittedName>
</protein>
<dbReference type="EMBL" id="ACYY01000024">
    <property type="protein sequence ID" value="EEW24158.1"/>
    <property type="molecule type" value="Genomic_DNA"/>
</dbReference>
<name>C8S499_9RHOB</name>
<dbReference type="RefSeq" id="WP_008032188.1">
    <property type="nucleotide sequence ID" value="NZ_ACYY01000024.1"/>
</dbReference>
<keyword evidence="2" id="KW-1185">Reference proteome</keyword>
<dbReference type="AlphaFoldDB" id="C8S499"/>
<dbReference type="InterPro" id="IPR024078">
    <property type="entry name" value="LmbE-like_dom_sf"/>
</dbReference>
<dbReference type="SUPFAM" id="SSF102588">
    <property type="entry name" value="LmbE-like"/>
    <property type="match status" value="1"/>
</dbReference>
<dbReference type="PANTHER" id="PTHR12993">
    <property type="entry name" value="N-ACETYLGLUCOSAMINYL-PHOSPHATIDYLINOSITOL DE-N-ACETYLASE-RELATED"/>
    <property type="match status" value="1"/>
</dbReference>
<dbReference type="InterPro" id="IPR003737">
    <property type="entry name" value="GlcNAc_PI_deacetylase-related"/>
</dbReference>
<dbReference type="STRING" id="371731.Rsw2DRAFT_2877"/>
<sequence>MKAREIRQQSGVLTGAVASLRGRFRDVIVRYLRPQWIRHPLAITPGIYENFAPVERLTELPAGRRLVVIAPHPDDESIGAGGLIALWHAAGRQAEVVFLTDGAAGNPVLRDHSLSAEERNRIARSTARQRQSEAETALGLLGAKGRWLDGTDGALWRDARRISQGLAAQWQLCPPDLLVVPFPADRHPDHAAAARIAATAADIAALDPGLPVLCYEVWSPCPATVVLDISTVAAVKARAIAAHESQVVSTDYLAASRGLAAYRAITAGLASGAQAEAFHACTLADLGKLCARLRV</sequence>
<organism evidence="1 2">
    <name type="scientific">Rhodobacter ferrooxidans</name>
    <dbReference type="NCBI Taxonomy" id="371731"/>
    <lineage>
        <taxon>Bacteria</taxon>
        <taxon>Pseudomonadati</taxon>
        <taxon>Pseudomonadota</taxon>
        <taxon>Alphaproteobacteria</taxon>
        <taxon>Rhodobacterales</taxon>
        <taxon>Rhodobacter group</taxon>
        <taxon>Rhodobacter</taxon>
    </lineage>
</organism>
<dbReference type="eggNOG" id="COG2120">
    <property type="taxonomic scope" value="Bacteria"/>
</dbReference>